<dbReference type="OrthoDB" id="10250105at2759"/>
<evidence type="ECO:0000313" key="2">
    <source>
        <dbReference type="Proteomes" id="UP000272942"/>
    </source>
</evidence>
<dbReference type="Proteomes" id="UP000272942">
    <property type="component" value="Unassembled WGS sequence"/>
</dbReference>
<organism evidence="3">
    <name type="scientific">Echinostoma caproni</name>
    <dbReference type="NCBI Taxonomy" id="27848"/>
    <lineage>
        <taxon>Eukaryota</taxon>
        <taxon>Metazoa</taxon>
        <taxon>Spiralia</taxon>
        <taxon>Lophotrochozoa</taxon>
        <taxon>Platyhelminthes</taxon>
        <taxon>Trematoda</taxon>
        <taxon>Digenea</taxon>
        <taxon>Plagiorchiida</taxon>
        <taxon>Echinostomata</taxon>
        <taxon>Echinostomatoidea</taxon>
        <taxon>Echinostomatidae</taxon>
        <taxon>Echinostoma</taxon>
    </lineage>
</organism>
<evidence type="ECO:0000313" key="3">
    <source>
        <dbReference type="WBParaSite" id="ECPE_0001046901-mRNA-1"/>
    </source>
</evidence>
<sequence>MLPYYQASVIASAEEALLTAFSWWRFGFESWQTSARLLVLIEDKNACTDDQKLFNSELDLVAKFIADGGRVVVLLDPPSKSPSENRIGLETSLFNLVTTESEIAPLDTSHCDAPWQWSVQSPVKPFEQESSREIVPARALIGSVPNGSGPSVRFVAILADCVDGNWHLLLEALRLLGISCHNPDDTGVQNSSTDHVVLHYLIGLEGREADSNGKISPNVIQSKLALEDVKSGTQYDLRTVHLSDPSIPTEFPWTVYTSALRTRVLGHTLLWAESLPSSYCLGERLLAKLPADSGLMIVSNRQTEGKGRGSNRWISLVGQAAFTFHMTLRKPMGFQQHESGPPFPFMNLVTCVQHLVALAIVLAGRRILAGRLGLVTNEGKEPDPESLALFSLPSALYPNEQPKDSKQIRRTKVRGQ</sequence>
<reference evidence="3" key="1">
    <citation type="submission" date="2016-06" db="UniProtKB">
        <authorList>
            <consortium name="WormBaseParasite"/>
        </authorList>
    </citation>
    <scope>IDENTIFICATION</scope>
</reference>
<proteinExistence type="predicted"/>
<dbReference type="WBParaSite" id="ECPE_0001046901-mRNA-1">
    <property type="protein sequence ID" value="ECPE_0001046901-mRNA-1"/>
    <property type="gene ID" value="ECPE_0001046901"/>
</dbReference>
<dbReference type="EMBL" id="UZAN01049069">
    <property type="protein sequence ID" value="VDP87044.1"/>
    <property type="molecule type" value="Genomic_DNA"/>
</dbReference>
<dbReference type="Gene3D" id="3.30.930.10">
    <property type="entry name" value="Bira Bifunctional Protein, Domain 2"/>
    <property type="match status" value="1"/>
</dbReference>
<name>A0A183AU02_9TREM</name>
<gene>
    <name evidence="1" type="ORF">ECPE_LOCUS10437</name>
</gene>
<reference evidence="1 2" key="2">
    <citation type="submission" date="2018-11" db="EMBL/GenBank/DDBJ databases">
        <authorList>
            <consortium name="Pathogen Informatics"/>
        </authorList>
    </citation>
    <scope>NUCLEOTIDE SEQUENCE [LARGE SCALE GENOMIC DNA]</scope>
    <source>
        <strain evidence="1 2">Egypt</strain>
    </source>
</reference>
<dbReference type="GO" id="GO:0005737">
    <property type="term" value="C:cytoplasm"/>
    <property type="evidence" value="ECO:0007669"/>
    <property type="project" value="TreeGrafter"/>
</dbReference>
<evidence type="ECO:0000313" key="1">
    <source>
        <dbReference type="EMBL" id="VDP87044.1"/>
    </source>
</evidence>
<dbReference type="SUPFAM" id="SSF55681">
    <property type="entry name" value="Class II aaRS and biotin synthetases"/>
    <property type="match status" value="1"/>
</dbReference>
<dbReference type="PANTHER" id="PTHR12835:SF5">
    <property type="entry name" value="BIOTIN--PROTEIN LIGASE"/>
    <property type="match status" value="1"/>
</dbReference>
<dbReference type="GO" id="GO:0004077">
    <property type="term" value="F:biotin--[biotin carboxyl-carrier protein] ligase activity"/>
    <property type="evidence" value="ECO:0007669"/>
    <property type="project" value="TreeGrafter"/>
</dbReference>
<dbReference type="AlphaFoldDB" id="A0A183AU02"/>
<accession>A0A183AU02</accession>
<dbReference type="PANTHER" id="PTHR12835">
    <property type="entry name" value="BIOTIN PROTEIN LIGASE"/>
    <property type="match status" value="1"/>
</dbReference>
<protein>
    <submittedName>
        <fullName evidence="3">BPL/LPL catalytic domain-containing protein</fullName>
    </submittedName>
</protein>
<keyword evidence="2" id="KW-1185">Reference proteome</keyword>
<dbReference type="InterPro" id="IPR045864">
    <property type="entry name" value="aa-tRNA-synth_II/BPL/LPL"/>
</dbReference>